<feature type="compositionally biased region" description="Low complexity" evidence="2">
    <location>
        <begin position="100"/>
        <end position="109"/>
    </location>
</feature>
<dbReference type="AlphaFoldDB" id="A0A6P7GCR9"/>
<evidence type="ECO:0000256" key="2">
    <source>
        <dbReference type="SAM" id="MobiDB-lite"/>
    </source>
</evidence>
<dbReference type="InParanoid" id="A0A6P7GCR9"/>
<name>A0A6P7GCR9_DIAVI</name>
<feature type="coiled-coil region" evidence="1">
    <location>
        <begin position="44"/>
        <end position="71"/>
    </location>
</feature>
<reference evidence="3" key="1">
    <citation type="submission" date="2025-08" db="UniProtKB">
        <authorList>
            <consortium name="RefSeq"/>
        </authorList>
    </citation>
    <scope>IDENTIFICATION</scope>
    <source>
        <tissue evidence="3">Whole insect</tissue>
    </source>
</reference>
<gene>
    <name evidence="3" type="primary">LOC114340607</name>
</gene>
<proteinExistence type="predicted"/>
<feature type="coiled-coil region" evidence="1">
    <location>
        <begin position="619"/>
        <end position="699"/>
    </location>
</feature>
<evidence type="ECO:0000256" key="1">
    <source>
        <dbReference type="SAM" id="Coils"/>
    </source>
</evidence>
<sequence>MSGEYYAADKSSPKFFHNDFAVVPTYAKKEKIDQIEFSNKGNRLSDIGEQLEMAENKCNNLKGQLDYMKQVYGTQKKSRKISSVRPDLSKTSDDDTFNQSSSSVSVKSSAPKAGIQPKTQTSNVIGTDNTGAAVRTINNILSGISDSVNRLSELHVQISDTPRKLAAKNNVSEDLPTTSYLQQSTNKIQNFNPNNRSVSHIKLTKKKCKDHKMGIKKQTSIQAFKRSVKVDRRATSASYSPREMARKLTPFIRTRSSKATSSYRDRKIVEIFHNSEAKNSDSEDDQKIKLLHTVGENQPTFDTNKDVDVPALELANTVYQEVPCHTRRLCQNVVPGDYYQHLGNRPEGYQKSYEYPTIASRMKQVAKSYLNTFSFKSMVSKIVGEKMEDDKISMPRKTIPFCAAISTSPSHNIGINIQQVMNILKNRQPINGISPTLAHNIGLAAERLNSKPLSTLVSTINSNTCYVKPQQCPLSKCKLNYQYLQNLARTIPEETVEEAEGEEQTDVKTVIITGPSGDMEIKTKNVPQWTAEKSNHVCTCLPNDGPDINYVCSRVTKKSENLNFSQASICQKPQYRTNKCTNKKEKRLQSVIQPVQPVTRASTSDSAFEGKEKNLKLVLTHLHDEFEALNKHYEDLSEKATSNKDPEVIKQLESLEAELTKKEEEINMVMTLCKEVMALKQQIKNLKQHNSQSAFLQERQDGGTTSNFNDFKNPQAAFHLTKLLKQIQTYQKKYKHGVGV</sequence>
<protein>
    <submittedName>
        <fullName evidence="3">Uncharacterized protein LOC114340607 isoform X1</fullName>
    </submittedName>
</protein>
<feature type="compositionally biased region" description="Polar residues" evidence="2">
    <location>
        <begin position="117"/>
        <end position="126"/>
    </location>
</feature>
<organism evidence="3">
    <name type="scientific">Diabrotica virgifera virgifera</name>
    <name type="common">western corn rootworm</name>
    <dbReference type="NCBI Taxonomy" id="50390"/>
    <lineage>
        <taxon>Eukaryota</taxon>
        <taxon>Metazoa</taxon>
        <taxon>Ecdysozoa</taxon>
        <taxon>Arthropoda</taxon>
        <taxon>Hexapoda</taxon>
        <taxon>Insecta</taxon>
        <taxon>Pterygota</taxon>
        <taxon>Neoptera</taxon>
        <taxon>Endopterygota</taxon>
        <taxon>Coleoptera</taxon>
        <taxon>Polyphaga</taxon>
        <taxon>Cucujiformia</taxon>
        <taxon>Chrysomeloidea</taxon>
        <taxon>Chrysomelidae</taxon>
        <taxon>Galerucinae</taxon>
        <taxon>Diabroticina</taxon>
        <taxon>Diabroticites</taxon>
        <taxon>Diabrotica</taxon>
    </lineage>
</organism>
<keyword evidence="1" id="KW-0175">Coiled coil</keyword>
<dbReference type="RefSeq" id="XP_028147179.1">
    <property type="nucleotide sequence ID" value="XM_028291378.1"/>
</dbReference>
<accession>A0A6P7GCR9</accession>
<evidence type="ECO:0000313" key="3">
    <source>
        <dbReference type="RefSeq" id="XP_028147179.1"/>
    </source>
</evidence>
<feature type="region of interest" description="Disordered" evidence="2">
    <location>
        <begin position="76"/>
        <end position="126"/>
    </location>
</feature>